<dbReference type="Gene3D" id="3.40.630.30">
    <property type="match status" value="1"/>
</dbReference>
<dbReference type="SUPFAM" id="SSF55729">
    <property type="entry name" value="Acyl-CoA N-acyltransferases (Nat)"/>
    <property type="match status" value="1"/>
</dbReference>
<feature type="domain" description="N-acetyltransferase" evidence="1">
    <location>
        <begin position="133"/>
        <end position="268"/>
    </location>
</feature>
<protein>
    <submittedName>
        <fullName evidence="2">GNAT family N-acetyltransferase</fullName>
    </submittedName>
</protein>
<dbReference type="AlphaFoldDB" id="A0A923RK08"/>
<evidence type="ECO:0000259" key="1">
    <source>
        <dbReference type="PROSITE" id="PS51186"/>
    </source>
</evidence>
<name>A0A923RK08_9BACI</name>
<dbReference type="Proteomes" id="UP000637359">
    <property type="component" value="Unassembled WGS sequence"/>
</dbReference>
<dbReference type="Pfam" id="PF00583">
    <property type="entry name" value="Acetyltransf_1"/>
    <property type="match status" value="1"/>
</dbReference>
<dbReference type="PROSITE" id="PS51186">
    <property type="entry name" value="GNAT"/>
    <property type="match status" value="1"/>
</dbReference>
<comment type="caution">
    <text evidence="2">The sequence shown here is derived from an EMBL/GenBank/DDBJ whole genome shotgun (WGS) entry which is preliminary data.</text>
</comment>
<sequence length="268" mass="29559">MVHVLTKELARRIEVSEIDGLKSRLSAIQSLPGNPMGIHIRQFGTATAFIAEGIPGPAFNTIRGLTSEDIQELDGILDYYKEHNIRVQLEIAPGSSSEDLLRTLADKGLCQKGFHSVLYGDSMDLIGEVDSTITVRKLHSDEFDLFADLYVRGFGLPSFIKQGIAQNNQVLYPLDSWSFYVAMVDGELAGIGVLFIQNGIATLSASATVPELRRKGVHRALILERAKDARDRNVEYITGQAKFASISSNNMERLGLRIAYTKGIWGDM</sequence>
<dbReference type="EMBL" id="JACOOL010000005">
    <property type="protein sequence ID" value="MBC5636832.1"/>
    <property type="molecule type" value="Genomic_DNA"/>
</dbReference>
<dbReference type="GO" id="GO:0016747">
    <property type="term" value="F:acyltransferase activity, transferring groups other than amino-acyl groups"/>
    <property type="evidence" value="ECO:0007669"/>
    <property type="project" value="InterPro"/>
</dbReference>
<gene>
    <name evidence="2" type="ORF">H8S33_08385</name>
</gene>
<keyword evidence="3" id="KW-1185">Reference proteome</keyword>
<dbReference type="RefSeq" id="WP_186869547.1">
    <property type="nucleotide sequence ID" value="NZ_JACOOL010000005.1"/>
</dbReference>
<proteinExistence type="predicted"/>
<organism evidence="2 3">
    <name type="scientific">Ornithinibacillus hominis</name>
    <dbReference type="NCBI Taxonomy" id="2763055"/>
    <lineage>
        <taxon>Bacteria</taxon>
        <taxon>Bacillati</taxon>
        <taxon>Bacillota</taxon>
        <taxon>Bacilli</taxon>
        <taxon>Bacillales</taxon>
        <taxon>Bacillaceae</taxon>
        <taxon>Ornithinibacillus</taxon>
    </lineage>
</organism>
<dbReference type="CDD" id="cd04301">
    <property type="entry name" value="NAT_SF"/>
    <property type="match status" value="1"/>
</dbReference>
<accession>A0A923RK08</accession>
<dbReference type="InterPro" id="IPR016181">
    <property type="entry name" value="Acyl_CoA_acyltransferase"/>
</dbReference>
<dbReference type="InterPro" id="IPR000182">
    <property type="entry name" value="GNAT_dom"/>
</dbReference>
<reference evidence="2" key="1">
    <citation type="submission" date="2020-08" db="EMBL/GenBank/DDBJ databases">
        <title>Genome public.</title>
        <authorList>
            <person name="Liu C."/>
            <person name="Sun Q."/>
        </authorList>
    </citation>
    <scope>NUCLEOTIDE SEQUENCE</scope>
    <source>
        <strain evidence="2">BX22</strain>
    </source>
</reference>
<evidence type="ECO:0000313" key="2">
    <source>
        <dbReference type="EMBL" id="MBC5636832.1"/>
    </source>
</evidence>
<evidence type="ECO:0000313" key="3">
    <source>
        <dbReference type="Proteomes" id="UP000637359"/>
    </source>
</evidence>